<dbReference type="Proteomes" id="UP000557717">
    <property type="component" value="Unassembled WGS sequence"/>
</dbReference>
<evidence type="ECO:0000313" key="2">
    <source>
        <dbReference type="EMBL" id="MBB5351844.1"/>
    </source>
</evidence>
<sequence length="303" mass="31248">MNRTLPIAALTALLGLPSASAAVLFSDNFDRADDRNIDASLTGIVDVTGSAFAGDDVYTQPWLDPNNAAPTYGVQDATPGNGGGARILSNTLQLAVGSGTSNAFINHNFTDTSLRGGFSVTIDIGSYGGTSNDFGGGFAIGMALSDALNAGDSWNATQKFQDGFPGAQNAVTDVSIASFWMLLRGDNTVIWGTSGNALSDGPVDTGRLGLANVSAKTGTLTAVFSAFTDFNAGTEVGFEVFYDGNSLGTGSFNWASTDANYIGLDARDGTSVTFDNFAIETVPEPSALGLAGLSASMLLRRRR</sequence>
<proteinExistence type="predicted"/>
<keyword evidence="1" id="KW-0732">Signal</keyword>
<comment type="caution">
    <text evidence="2">The sequence shown here is derived from an EMBL/GenBank/DDBJ whole genome shotgun (WGS) entry which is preliminary data.</text>
</comment>
<dbReference type="AlphaFoldDB" id="A0A840V8C4"/>
<feature type="chain" id="PRO_5032979836" description="PEP-CTERM protein-sorting domain-containing protein" evidence="1">
    <location>
        <begin position="22"/>
        <end position="303"/>
    </location>
</feature>
<organism evidence="2 3">
    <name type="scientific">Haloferula luteola</name>
    <dbReference type="NCBI Taxonomy" id="595692"/>
    <lineage>
        <taxon>Bacteria</taxon>
        <taxon>Pseudomonadati</taxon>
        <taxon>Verrucomicrobiota</taxon>
        <taxon>Verrucomicrobiia</taxon>
        <taxon>Verrucomicrobiales</taxon>
        <taxon>Verrucomicrobiaceae</taxon>
        <taxon>Haloferula</taxon>
    </lineage>
</organism>
<evidence type="ECO:0000313" key="3">
    <source>
        <dbReference type="Proteomes" id="UP000557717"/>
    </source>
</evidence>
<dbReference type="RefSeq" id="WP_184018376.1">
    <property type="nucleotide sequence ID" value="NZ_JACHFD010000009.1"/>
</dbReference>
<keyword evidence="3" id="KW-1185">Reference proteome</keyword>
<evidence type="ECO:0008006" key="4">
    <source>
        <dbReference type="Google" id="ProtNLM"/>
    </source>
</evidence>
<protein>
    <recommendedName>
        <fullName evidence="4">PEP-CTERM protein-sorting domain-containing protein</fullName>
    </recommendedName>
</protein>
<evidence type="ECO:0000256" key="1">
    <source>
        <dbReference type="SAM" id="SignalP"/>
    </source>
</evidence>
<reference evidence="2 3" key="1">
    <citation type="submission" date="2020-08" db="EMBL/GenBank/DDBJ databases">
        <title>Genomic Encyclopedia of Type Strains, Phase IV (KMG-IV): sequencing the most valuable type-strain genomes for metagenomic binning, comparative biology and taxonomic classification.</title>
        <authorList>
            <person name="Goeker M."/>
        </authorList>
    </citation>
    <scope>NUCLEOTIDE SEQUENCE [LARGE SCALE GENOMIC DNA]</scope>
    <source>
        <strain evidence="2 3">YC6886</strain>
    </source>
</reference>
<feature type="signal peptide" evidence="1">
    <location>
        <begin position="1"/>
        <end position="21"/>
    </location>
</feature>
<dbReference type="EMBL" id="JACHFD010000009">
    <property type="protein sequence ID" value="MBB5351844.1"/>
    <property type="molecule type" value="Genomic_DNA"/>
</dbReference>
<name>A0A840V8C4_9BACT</name>
<gene>
    <name evidence="2" type="ORF">HNR46_002083</name>
</gene>
<accession>A0A840V8C4</accession>